<dbReference type="PANTHER" id="PTHR33639:SF2">
    <property type="entry name" value="DUF393 DOMAIN-CONTAINING PROTEIN"/>
    <property type="match status" value="1"/>
</dbReference>
<proteinExistence type="predicted"/>
<reference evidence="1 2" key="1">
    <citation type="submission" date="2024-01" db="EMBL/GenBank/DDBJ databases">
        <title>Maribacter spp. originated from different algae showed divergent polysaccharides utilization ability.</title>
        <authorList>
            <person name="Wang H."/>
            <person name="Wu Y."/>
        </authorList>
    </citation>
    <scope>NUCLEOTIDE SEQUENCE [LARGE SCALE GENOMIC DNA]</scope>
    <source>
        <strain evidence="1 2">KPT27_14</strain>
    </source>
</reference>
<name>A0ABU7II41_9FLAO</name>
<dbReference type="InterPro" id="IPR007263">
    <property type="entry name" value="DCC1-like"/>
</dbReference>
<dbReference type="RefSeq" id="WP_246160890.1">
    <property type="nucleotide sequence ID" value="NZ_JAZDDF010000003.1"/>
</dbReference>
<dbReference type="InterPro" id="IPR052927">
    <property type="entry name" value="DCC_oxidoreductase"/>
</dbReference>
<evidence type="ECO:0000313" key="2">
    <source>
        <dbReference type="Proteomes" id="UP001343698"/>
    </source>
</evidence>
<keyword evidence="2" id="KW-1185">Reference proteome</keyword>
<organism evidence="1 2">
    <name type="scientific">Maribacter flavus</name>
    <dbReference type="NCBI Taxonomy" id="1658664"/>
    <lineage>
        <taxon>Bacteria</taxon>
        <taxon>Pseudomonadati</taxon>
        <taxon>Bacteroidota</taxon>
        <taxon>Flavobacteriia</taxon>
        <taxon>Flavobacteriales</taxon>
        <taxon>Flavobacteriaceae</taxon>
        <taxon>Maribacter</taxon>
    </lineage>
</organism>
<comment type="caution">
    <text evidence="1">The sequence shown here is derived from an EMBL/GenBank/DDBJ whole genome shotgun (WGS) entry which is preliminary data.</text>
</comment>
<evidence type="ECO:0000313" key="1">
    <source>
        <dbReference type="EMBL" id="MEE1972632.1"/>
    </source>
</evidence>
<gene>
    <name evidence="1" type="ORF">V1H85_09265</name>
</gene>
<dbReference type="PANTHER" id="PTHR33639">
    <property type="entry name" value="THIOL-DISULFIDE OXIDOREDUCTASE DCC"/>
    <property type="match status" value="1"/>
</dbReference>
<accession>A0ABU7II41</accession>
<sequence length="134" mass="15440">MEKAKKIILFDGLCNVCNGFVQFVIKRDHKDVFQFTSLQSDVGQRLLKERKIDTTKIDSVVLIEPGVAFYIKSDAALEVGKSLKGYRTVSKIFQLIPSKIRDIVYDLIAKYRYAWFGKREDCMVPSPEIRAKFL</sequence>
<dbReference type="Pfam" id="PF04134">
    <property type="entry name" value="DCC1-like"/>
    <property type="match status" value="1"/>
</dbReference>
<protein>
    <submittedName>
        <fullName evidence="1">DCC1-like thiol-disulfide oxidoreductase family protein</fullName>
    </submittedName>
</protein>
<dbReference type="Proteomes" id="UP001343698">
    <property type="component" value="Unassembled WGS sequence"/>
</dbReference>
<dbReference type="EMBL" id="JAZDDF010000003">
    <property type="protein sequence ID" value="MEE1972632.1"/>
    <property type="molecule type" value="Genomic_DNA"/>
</dbReference>